<reference evidence="2 3" key="1">
    <citation type="submission" date="2017-01" db="EMBL/GenBank/DDBJ databases">
        <authorList>
            <person name="Mah S.A."/>
            <person name="Swanson W.J."/>
            <person name="Moy G.W."/>
            <person name="Vacquier V.D."/>
        </authorList>
    </citation>
    <scope>NUCLEOTIDE SEQUENCE [LARGE SCALE GENOMIC DNA]</scope>
    <source>
        <strain evidence="2 3">DSM 7027</strain>
    </source>
</reference>
<dbReference type="GO" id="GO:0015074">
    <property type="term" value="P:DNA integration"/>
    <property type="evidence" value="ECO:0007669"/>
    <property type="project" value="InterPro"/>
</dbReference>
<dbReference type="PROSITE" id="PS50994">
    <property type="entry name" value="INTEGRASE"/>
    <property type="match status" value="1"/>
</dbReference>
<protein>
    <submittedName>
        <fullName evidence="2">Putative transposase</fullName>
    </submittedName>
</protein>
<dbReference type="InterPro" id="IPR012337">
    <property type="entry name" value="RNaseH-like_sf"/>
</dbReference>
<dbReference type="Proteomes" id="UP000186895">
    <property type="component" value="Unassembled WGS sequence"/>
</dbReference>
<dbReference type="PANTHER" id="PTHR47515:SF1">
    <property type="entry name" value="BLR2054 PROTEIN"/>
    <property type="match status" value="1"/>
</dbReference>
<dbReference type="STRING" id="49186.SAMN05421647_102154"/>
<evidence type="ECO:0000259" key="1">
    <source>
        <dbReference type="PROSITE" id="PS50994"/>
    </source>
</evidence>
<dbReference type="AlphaFoldDB" id="A0A1N6Q040"/>
<dbReference type="EMBL" id="FTMN01000002">
    <property type="protein sequence ID" value="SIQ09887.1"/>
    <property type="molecule type" value="Genomic_DNA"/>
</dbReference>
<gene>
    <name evidence="2" type="ORF">SAMN05421647_102154</name>
</gene>
<dbReference type="InterPro" id="IPR036397">
    <property type="entry name" value="RNaseH_sf"/>
</dbReference>
<dbReference type="GO" id="GO:0003676">
    <property type="term" value="F:nucleic acid binding"/>
    <property type="evidence" value="ECO:0007669"/>
    <property type="project" value="InterPro"/>
</dbReference>
<accession>A0A1N6Q040</accession>
<keyword evidence="3" id="KW-1185">Reference proteome</keyword>
<evidence type="ECO:0000313" key="3">
    <source>
        <dbReference type="Proteomes" id="UP000186895"/>
    </source>
</evidence>
<dbReference type="InterPro" id="IPR001584">
    <property type="entry name" value="Integrase_cat-core"/>
</dbReference>
<dbReference type="PANTHER" id="PTHR47515">
    <property type="entry name" value="LOW CALCIUM RESPONSE LOCUS PROTEIN T"/>
    <property type="match status" value="1"/>
</dbReference>
<evidence type="ECO:0000313" key="2">
    <source>
        <dbReference type="EMBL" id="SIQ09887.1"/>
    </source>
</evidence>
<name>A0A1N6Q040_9GAMM</name>
<dbReference type="SUPFAM" id="SSF53098">
    <property type="entry name" value="Ribonuclease H-like"/>
    <property type="match status" value="1"/>
</dbReference>
<dbReference type="Pfam" id="PF00665">
    <property type="entry name" value="rve"/>
    <property type="match status" value="1"/>
</dbReference>
<organism evidence="2 3">
    <name type="scientific">Marinobacterium stanieri</name>
    <dbReference type="NCBI Taxonomy" id="49186"/>
    <lineage>
        <taxon>Bacteria</taxon>
        <taxon>Pseudomonadati</taxon>
        <taxon>Pseudomonadota</taxon>
        <taxon>Gammaproteobacteria</taxon>
        <taxon>Oceanospirillales</taxon>
        <taxon>Oceanospirillaceae</taxon>
        <taxon>Marinobacterium</taxon>
    </lineage>
</organism>
<feature type="domain" description="Integrase catalytic" evidence="1">
    <location>
        <begin position="9"/>
        <end position="93"/>
    </location>
</feature>
<dbReference type="Gene3D" id="3.30.420.10">
    <property type="entry name" value="Ribonuclease H-like superfamily/Ribonuclease H"/>
    <property type="match status" value="1"/>
</dbReference>
<proteinExistence type="predicted"/>
<sequence length="93" mass="10336">MLERQLLALADRPNQTWSMDFVMDSLSNGRRIKCLTVLDDFTKGYLDIPVALGISGEQVCRSLDAVAAVRGYQKAVRADQGLEFTGKALDQWS</sequence>